<protein>
    <submittedName>
        <fullName evidence="4">Uncharacterized protein</fullName>
    </submittedName>
</protein>
<feature type="compositionally biased region" description="Polar residues" evidence="1">
    <location>
        <begin position="123"/>
        <end position="135"/>
    </location>
</feature>
<keyword evidence="5" id="KW-1185">Reference proteome</keyword>
<feature type="compositionally biased region" description="Low complexity" evidence="1">
    <location>
        <begin position="107"/>
        <end position="122"/>
    </location>
</feature>
<feature type="signal peptide" evidence="3">
    <location>
        <begin position="1"/>
        <end position="33"/>
    </location>
</feature>
<evidence type="ECO:0000256" key="2">
    <source>
        <dbReference type="SAM" id="Phobius"/>
    </source>
</evidence>
<proteinExistence type="predicted"/>
<dbReference type="AlphaFoldDB" id="A0A9Q0YDZ9"/>
<reference evidence="4" key="1">
    <citation type="submission" date="2021-10" db="EMBL/GenBank/DDBJ databases">
        <title>Tropical sea cucumber genome reveals ecological adaptation and Cuvierian tubules defense mechanism.</title>
        <authorList>
            <person name="Chen T."/>
        </authorList>
    </citation>
    <scope>NUCLEOTIDE SEQUENCE</scope>
    <source>
        <strain evidence="4">Nanhai2018</strain>
        <tissue evidence="4">Muscle</tissue>
    </source>
</reference>
<keyword evidence="2" id="KW-0472">Membrane</keyword>
<keyword evidence="2" id="KW-1133">Transmembrane helix</keyword>
<dbReference type="Proteomes" id="UP001152320">
    <property type="component" value="Chromosome 22"/>
</dbReference>
<comment type="caution">
    <text evidence="4">The sequence shown here is derived from an EMBL/GenBank/DDBJ whole genome shotgun (WGS) entry which is preliminary data.</text>
</comment>
<dbReference type="OrthoDB" id="10497392at2759"/>
<sequence length="360" mass="38901">MMGEVAMATRWLYIRPWKVLWLIFASIVTHSLATTVSPTTVQRMSTKELTTVLPSDLHTQVTSGNGLETTTAQSNIQSLSMTLATQVTTSNPIEDGLTTLLPSTEITSQSQQPTTFSSRTTSLSNQSVASVMPTSGTTNVKTMPLLSTSVGSATTIGLSTVELSTTMGSSTVGSSTTIGLHTSIGSSTTEHLSTSVGSSSTGFTSPMGMESTLAISVTKRQTSREQVSDMTSDVISGTTFASGGDNNSSNLSVVHWFLIAVALAAVIFFMFICYHFCQVRRSKKDQTYANHNKNFIEYATPQSPKEKWRNSWALEAMIYHIELPQENSAEMEAKDNVVFEEDETDAPSSSNDTRPHLTKL</sequence>
<gene>
    <name evidence="4" type="ORF">HOLleu_40222</name>
</gene>
<organism evidence="4 5">
    <name type="scientific">Holothuria leucospilota</name>
    <name type="common">Black long sea cucumber</name>
    <name type="synonym">Mertensiothuria leucospilota</name>
    <dbReference type="NCBI Taxonomy" id="206669"/>
    <lineage>
        <taxon>Eukaryota</taxon>
        <taxon>Metazoa</taxon>
        <taxon>Echinodermata</taxon>
        <taxon>Eleutherozoa</taxon>
        <taxon>Echinozoa</taxon>
        <taxon>Holothuroidea</taxon>
        <taxon>Aspidochirotacea</taxon>
        <taxon>Aspidochirotida</taxon>
        <taxon>Holothuriidae</taxon>
        <taxon>Holothuria</taxon>
    </lineage>
</organism>
<feature type="region of interest" description="Disordered" evidence="1">
    <location>
        <begin position="332"/>
        <end position="360"/>
    </location>
</feature>
<evidence type="ECO:0000256" key="3">
    <source>
        <dbReference type="SAM" id="SignalP"/>
    </source>
</evidence>
<evidence type="ECO:0000313" key="5">
    <source>
        <dbReference type="Proteomes" id="UP001152320"/>
    </source>
</evidence>
<feature type="region of interest" description="Disordered" evidence="1">
    <location>
        <begin position="103"/>
        <end position="135"/>
    </location>
</feature>
<feature type="chain" id="PRO_5040459687" evidence="3">
    <location>
        <begin position="34"/>
        <end position="360"/>
    </location>
</feature>
<name>A0A9Q0YDZ9_HOLLE</name>
<keyword evidence="2" id="KW-0812">Transmembrane</keyword>
<dbReference type="EMBL" id="JAIZAY010000022">
    <property type="protein sequence ID" value="KAJ8020590.1"/>
    <property type="molecule type" value="Genomic_DNA"/>
</dbReference>
<accession>A0A9Q0YDZ9</accession>
<evidence type="ECO:0000313" key="4">
    <source>
        <dbReference type="EMBL" id="KAJ8020590.1"/>
    </source>
</evidence>
<feature type="transmembrane region" description="Helical" evidence="2">
    <location>
        <begin position="256"/>
        <end position="277"/>
    </location>
</feature>
<evidence type="ECO:0000256" key="1">
    <source>
        <dbReference type="SAM" id="MobiDB-lite"/>
    </source>
</evidence>
<keyword evidence="3" id="KW-0732">Signal</keyword>